<evidence type="ECO:0000256" key="10">
    <source>
        <dbReference type="ARBA" id="ARBA00022840"/>
    </source>
</evidence>
<feature type="transmembrane region" description="Helical" evidence="17">
    <location>
        <begin position="209"/>
        <end position="230"/>
    </location>
</feature>
<dbReference type="PRINTS" id="PR00119">
    <property type="entry name" value="CATATPASE"/>
</dbReference>
<feature type="transmembrane region" description="Helical" evidence="17">
    <location>
        <begin position="173"/>
        <end position="197"/>
    </location>
</feature>
<dbReference type="FunFam" id="3.30.70.100:FF:000001">
    <property type="entry name" value="ATPase copper transporting beta"/>
    <property type="match status" value="1"/>
</dbReference>
<evidence type="ECO:0000256" key="1">
    <source>
        <dbReference type="ARBA" id="ARBA00004127"/>
    </source>
</evidence>
<evidence type="ECO:0000256" key="2">
    <source>
        <dbReference type="ARBA" id="ARBA00004236"/>
    </source>
</evidence>
<dbReference type="Pfam" id="PF00403">
    <property type="entry name" value="HMA"/>
    <property type="match status" value="1"/>
</dbReference>
<keyword evidence="12 17" id="KW-1133">Transmembrane helix</keyword>
<keyword evidence="13" id="KW-0406">Ion transport</keyword>
<keyword evidence="11" id="KW-1278">Translocase</keyword>
<dbReference type="OrthoDB" id="2490525at2"/>
<dbReference type="InterPro" id="IPR036412">
    <property type="entry name" value="HAD-like_sf"/>
</dbReference>
<feature type="domain" description="HMA" evidence="18">
    <location>
        <begin position="89"/>
        <end position="155"/>
    </location>
</feature>
<dbReference type="CDD" id="cd02079">
    <property type="entry name" value="P-type_ATPase_HM"/>
    <property type="match status" value="1"/>
</dbReference>
<dbReference type="SUPFAM" id="SSF56784">
    <property type="entry name" value="HAD-like"/>
    <property type="match status" value="1"/>
</dbReference>
<dbReference type="RefSeq" id="WP_115579609.1">
    <property type="nucleotide sequence ID" value="NZ_NXLX01000024.1"/>
</dbReference>
<feature type="transmembrane region" description="Helical" evidence="17">
    <location>
        <begin position="270"/>
        <end position="288"/>
    </location>
</feature>
<dbReference type="Gene3D" id="3.40.1110.10">
    <property type="entry name" value="Calcium-transporting ATPase, cytoplasmic domain N"/>
    <property type="match status" value="1"/>
</dbReference>
<dbReference type="Pfam" id="PF00702">
    <property type="entry name" value="Hydrolase"/>
    <property type="match status" value="1"/>
</dbReference>
<dbReference type="InterPro" id="IPR018303">
    <property type="entry name" value="ATPase_P-typ_P_site"/>
</dbReference>
<dbReference type="NCBIfam" id="TIGR01511">
    <property type="entry name" value="ATPase-IB1_Cu"/>
    <property type="match status" value="1"/>
</dbReference>
<evidence type="ECO:0000256" key="9">
    <source>
        <dbReference type="ARBA" id="ARBA00022741"/>
    </source>
</evidence>
<accession>A0A3D8J433</accession>
<evidence type="ECO:0000256" key="11">
    <source>
        <dbReference type="ARBA" id="ARBA00022967"/>
    </source>
</evidence>
<evidence type="ECO:0000256" key="3">
    <source>
        <dbReference type="ARBA" id="ARBA00006024"/>
    </source>
</evidence>
<dbReference type="InterPro" id="IPR008250">
    <property type="entry name" value="ATPase_P-typ_transduc_dom_A_sf"/>
</dbReference>
<dbReference type="InterPro" id="IPR023299">
    <property type="entry name" value="ATPase_P-typ_cyto_dom_N"/>
</dbReference>
<dbReference type="AlphaFoldDB" id="A0A3D8J433"/>
<dbReference type="InterPro" id="IPR027256">
    <property type="entry name" value="P-typ_ATPase_IB"/>
</dbReference>
<dbReference type="PANTHER" id="PTHR43520">
    <property type="entry name" value="ATP7, ISOFORM B"/>
    <property type="match status" value="1"/>
</dbReference>
<dbReference type="InterPro" id="IPR021993">
    <property type="entry name" value="ATPase-cat-bd"/>
</dbReference>
<dbReference type="GO" id="GO:0005507">
    <property type="term" value="F:copper ion binding"/>
    <property type="evidence" value="ECO:0007669"/>
    <property type="project" value="TreeGrafter"/>
</dbReference>
<keyword evidence="5 17" id="KW-1003">Cell membrane</keyword>
<evidence type="ECO:0000313" key="20">
    <source>
        <dbReference type="Proteomes" id="UP000256695"/>
    </source>
</evidence>
<keyword evidence="10 17" id="KW-0067">ATP-binding</keyword>
<feature type="transmembrane region" description="Helical" evidence="17">
    <location>
        <begin position="242"/>
        <end position="264"/>
    </location>
</feature>
<evidence type="ECO:0000259" key="18">
    <source>
        <dbReference type="PROSITE" id="PS50846"/>
    </source>
</evidence>
<dbReference type="InterPro" id="IPR001757">
    <property type="entry name" value="P_typ_ATPase"/>
</dbReference>
<sequence>MQACSHCQIPYKTNALKKVTHEKETLYFCCNGCENAYFLLHQNHLESFYDKLSKQKITPPNPQSQEKLKYFDTPSFLQKYIHKISKNLSSLSLVLEGIHCSACTWLIEKILTKQDGIFEASINYSNNKIQITFDITQIKPSQIIALIQQIGYNANVYDPKLSEQQHKKQNKQYYIAMILGIFCTMNIMWIAVAQYAGYFSDMSLTMKNALNLASFLLATPVLFWTGRFFYLNAFHQLKNKIIGMDLLVITGATLTYCYSIYTAITNTGETYFEAVSMIITFVFIGKFLEIKAKKDAGDNLDKLSFILPTEIHIIQNDTKVAISPQEVKIGDIIEISPNEVIAIDGVLLSQEALLDTQNISGESLPILKNQGDEILSGSINTQGTFRYEATKIFSDSLLFKLIDILEHSLRQKPQIQNLANTLSQYFSRTVLFIAILGFIFWFFVFKSSFEYALMIGISVIIISCPCALALATPIASIVGISEAYKHKIIFKESKFLETIAKATHLFLDKTGTLTLGKPQVKDIKIFETFNPQELLALLSYSKHPIAKGIKNFYQTPLPYLPLKNTQEILGKGIKGYSNDIELLGGSLSFLQEMGVNTMDFDLNNFIGFGFAKNKKLCAIFLLEDSIKKEAQEILKTISHKIPNLILLSGDHQKSVAHIAQKLGITNYYHSLLPMQKAEIIQKYQQNGAISIMVGDGINDTLALSKSNIGIAFNTQNNITPIASDIIMLDQSLASLHKTFQISQKTYKIIKQNIAISITYNALMIPLALCGFIIPLFAAISMSFSSLLVIGNSLRIKN</sequence>
<keyword evidence="7 17" id="KW-0812">Transmembrane</keyword>
<comment type="function">
    <text evidence="15">Probably involved in copper export.</text>
</comment>
<dbReference type="InterPro" id="IPR017969">
    <property type="entry name" value="Heavy-metal-associated_CS"/>
</dbReference>
<dbReference type="InterPro" id="IPR036163">
    <property type="entry name" value="HMA_dom_sf"/>
</dbReference>
<keyword evidence="4" id="KW-0813">Transport</keyword>
<feature type="transmembrane region" description="Helical" evidence="17">
    <location>
        <begin position="425"/>
        <end position="445"/>
    </location>
</feature>
<comment type="subcellular location">
    <subcellularLocation>
        <location evidence="2 17">Cell membrane</location>
    </subcellularLocation>
    <subcellularLocation>
        <location evidence="1">Endomembrane system</location>
        <topology evidence="1">Multi-pass membrane protein</topology>
    </subcellularLocation>
</comment>
<gene>
    <name evidence="19" type="ORF">CQA57_07435</name>
</gene>
<dbReference type="Pfam" id="PF12156">
    <property type="entry name" value="ATPase-cat_bd"/>
    <property type="match status" value="1"/>
</dbReference>
<comment type="caution">
    <text evidence="19">The sequence shown here is derived from an EMBL/GenBank/DDBJ whole genome shotgun (WGS) entry which is preliminary data.</text>
</comment>
<dbReference type="GO" id="GO:0055070">
    <property type="term" value="P:copper ion homeostasis"/>
    <property type="evidence" value="ECO:0007669"/>
    <property type="project" value="TreeGrafter"/>
</dbReference>
<dbReference type="EMBL" id="NXLX01000024">
    <property type="protein sequence ID" value="RDU71915.1"/>
    <property type="molecule type" value="Genomic_DNA"/>
</dbReference>
<dbReference type="NCBIfam" id="TIGR01494">
    <property type="entry name" value="ATPase_P-type"/>
    <property type="match status" value="1"/>
</dbReference>
<dbReference type="Pfam" id="PF00122">
    <property type="entry name" value="E1-E2_ATPase"/>
    <property type="match status" value="1"/>
</dbReference>
<keyword evidence="20" id="KW-1185">Reference proteome</keyword>
<dbReference type="PANTHER" id="PTHR43520:SF8">
    <property type="entry name" value="P-TYPE CU(+) TRANSPORTER"/>
    <property type="match status" value="1"/>
</dbReference>
<dbReference type="GO" id="GO:0005524">
    <property type="term" value="F:ATP binding"/>
    <property type="evidence" value="ECO:0007669"/>
    <property type="project" value="UniProtKB-UniRule"/>
</dbReference>
<dbReference type="GO" id="GO:0012505">
    <property type="term" value="C:endomembrane system"/>
    <property type="evidence" value="ECO:0007669"/>
    <property type="project" value="UniProtKB-SubCell"/>
</dbReference>
<dbReference type="InterPro" id="IPR023214">
    <property type="entry name" value="HAD_sf"/>
</dbReference>
<dbReference type="PROSITE" id="PS50846">
    <property type="entry name" value="HMA_2"/>
    <property type="match status" value="1"/>
</dbReference>
<dbReference type="InterPro" id="IPR059000">
    <property type="entry name" value="ATPase_P-type_domA"/>
</dbReference>
<evidence type="ECO:0000256" key="6">
    <source>
        <dbReference type="ARBA" id="ARBA00022553"/>
    </source>
</evidence>
<evidence type="ECO:0000256" key="5">
    <source>
        <dbReference type="ARBA" id="ARBA00022475"/>
    </source>
</evidence>
<organism evidence="19 20">
    <name type="scientific">Helicobacter anseris</name>
    <dbReference type="NCBI Taxonomy" id="375926"/>
    <lineage>
        <taxon>Bacteria</taxon>
        <taxon>Pseudomonadati</taxon>
        <taxon>Campylobacterota</taxon>
        <taxon>Epsilonproteobacteria</taxon>
        <taxon>Campylobacterales</taxon>
        <taxon>Helicobacteraceae</taxon>
        <taxon>Helicobacter</taxon>
    </lineage>
</organism>
<dbReference type="PROSITE" id="PS00154">
    <property type="entry name" value="ATPASE_E1_E2"/>
    <property type="match status" value="1"/>
</dbReference>
<dbReference type="GO" id="GO:0005886">
    <property type="term" value="C:plasma membrane"/>
    <property type="evidence" value="ECO:0007669"/>
    <property type="project" value="UniProtKB-SubCell"/>
</dbReference>
<dbReference type="SUPFAM" id="SSF81665">
    <property type="entry name" value="Calcium ATPase, transmembrane domain M"/>
    <property type="match status" value="1"/>
</dbReference>
<comment type="similarity">
    <text evidence="3 17">Belongs to the cation transport ATPase (P-type) (TC 3.A.3) family. Type IB subfamily.</text>
</comment>
<keyword evidence="14 17" id="KW-0472">Membrane</keyword>
<dbReference type="InterPro" id="IPR023298">
    <property type="entry name" value="ATPase_P-typ_TM_dom_sf"/>
</dbReference>
<evidence type="ECO:0000256" key="14">
    <source>
        <dbReference type="ARBA" id="ARBA00023136"/>
    </source>
</evidence>
<keyword evidence="9 17" id="KW-0547">Nucleotide-binding</keyword>
<name>A0A3D8J433_9HELI</name>
<dbReference type="PRINTS" id="PR00942">
    <property type="entry name" value="CUATPASEI"/>
</dbReference>
<dbReference type="SUPFAM" id="SSF55008">
    <property type="entry name" value="HMA, heavy metal-associated domain"/>
    <property type="match status" value="1"/>
</dbReference>
<evidence type="ECO:0000256" key="13">
    <source>
        <dbReference type="ARBA" id="ARBA00023065"/>
    </source>
</evidence>
<dbReference type="SUPFAM" id="SSF81653">
    <property type="entry name" value="Calcium ATPase, transduction domain A"/>
    <property type="match status" value="1"/>
</dbReference>
<dbReference type="Gene3D" id="3.40.50.1000">
    <property type="entry name" value="HAD superfamily/HAD-like"/>
    <property type="match status" value="1"/>
</dbReference>
<evidence type="ECO:0000256" key="12">
    <source>
        <dbReference type="ARBA" id="ARBA00022989"/>
    </source>
</evidence>
<reference evidence="19 20" key="1">
    <citation type="submission" date="2018-04" db="EMBL/GenBank/DDBJ databases">
        <title>Novel Campyloabacter and Helicobacter Species and Strains.</title>
        <authorList>
            <person name="Mannion A.J."/>
            <person name="Shen Z."/>
            <person name="Fox J.G."/>
        </authorList>
    </citation>
    <scope>NUCLEOTIDE SEQUENCE [LARGE SCALE GENOMIC DNA]</scope>
    <source>
        <strain evidence="19 20">MIT 04-9362</strain>
    </source>
</reference>
<dbReference type="Proteomes" id="UP000256695">
    <property type="component" value="Unassembled WGS sequence"/>
</dbReference>
<feature type="transmembrane region" description="Helical" evidence="17">
    <location>
        <begin position="451"/>
        <end position="480"/>
    </location>
</feature>
<dbReference type="InterPro" id="IPR006121">
    <property type="entry name" value="HMA_dom"/>
</dbReference>
<feature type="transmembrane region" description="Helical" evidence="17">
    <location>
        <begin position="757"/>
        <end position="779"/>
    </location>
</feature>
<evidence type="ECO:0000256" key="16">
    <source>
        <dbReference type="ARBA" id="ARBA00040690"/>
    </source>
</evidence>
<dbReference type="Gene3D" id="2.70.150.10">
    <property type="entry name" value="Calcium-transporting ATPase, cytoplasmic transduction domain A"/>
    <property type="match status" value="1"/>
</dbReference>
<protein>
    <recommendedName>
        <fullName evidence="16">Copper-transporting ATPase</fullName>
    </recommendedName>
</protein>
<dbReference type="CDD" id="cd00371">
    <property type="entry name" value="HMA"/>
    <property type="match status" value="1"/>
</dbReference>
<dbReference type="PROSITE" id="PS01047">
    <property type="entry name" value="HMA_1"/>
    <property type="match status" value="1"/>
</dbReference>
<proteinExistence type="inferred from homology"/>
<dbReference type="NCBIfam" id="TIGR01525">
    <property type="entry name" value="ATPase-IB_hvy"/>
    <property type="match status" value="1"/>
</dbReference>
<keyword evidence="8 17" id="KW-0479">Metal-binding</keyword>
<keyword evidence="6" id="KW-0597">Phosphoprotein</keyword>
<evidence type="ECO:0000256" key="8">
    <source>
        <dbReference type="ARBA" id="ARBA00022723"/>
    </source>
</evidence>
<evidence type="ECO:0000313" key="19">
    <source>
        <dbReference type="EMBL" id="RDU71915.1"/>
    </source>
</evidence>
<evidence type="ECO:0000256" key="7">
    <source>
        <dbReference type="ARBA" id="ARBA00022692"/>
    </source>
</evidence>
<evidence type="ECO:0000256" key="4">
    <source>
        <dbReference type="ARBA" id="ARBA00022448"/>
    </source>
</evidence>
<dbReference type="GO" id="GO:0043682">
    <property type="term" value="F:P-type divalent copper transporter activity"/>
    <property type="evidence" value="ECO:0007669"/>
    <property type="project" value="TreeGrafter"/>
</dbReference>
<evidence type="ECO:0000256" key="15">
    <source>
        <dbReference type="ARBA" id="ARBA00037143"/>
    </source>
</evidence>
<dbReference type="Gene3D" id="3.30.70.100">
    <property type="match status" value="1"/>
</dbReference>
<dbReference type="PRINTS" id="PR00943">
    <property type="entry name" value="CUATPASE"/>
</dbReference>
<evidence type="ECO:0000256" key="17">
    <source>
        <dbReference type="RuleBase" id="RU362081"/>
    </source>
</evidence>
<dbReference type="GO" id="GO:0016887">
    <property type="term" value="F:ATP hydrolysis activity"/>
    <property type="evidence" value="ECO:0007669"/>
    <property type="project" value="InterPro"/>
</dbReference>